<dbReference type="STRING" id="1224947.SAMN05216480_104164"/>
<feature type="transmembrane region" description="Helical" evidence="1">
    <location>
        <begin position="12"/>
        <end position="30"/>
    </location>
</feature>
<evidence type="ECO:0000313" key="2">
    <source>
        <dbReference type="EMBL" id="SFU47034.1"/>
    </source>
</evidence>
<name>A0A1I7GF02_9FLAO</name>
<keyword evidence="1" id="KW-1133">Transmembrane helix</keyword>
<evidence type="ECO:0000256" key="1">
    <source>
        <dbReference type="SAM" id="Phobius"/>
    </source>
</evidence>
<keyword evidence="3" id="KW-1185">Reference proteome</keyword>
<sequence>MKKDVQTAVKSVSIAALVYAVFMFLVYYIQDDTFNLVKYIFNVAVFTFFMTMIQVFRIKTLRKEEKE</sequence>
<dbReference type="EMBL" id="FPBK01000004">
    <property type="protein sequence ID" value="SFU47034.1"/>
    <property type="molecule type" value="Genomic_DNA"/>
</dbReference>
<protein>
    <submittedName>
        <fullName evidence="2">Uncharacterized protein</fullName>
    </submittedName>
</protein>
<reference evidence="2 3" key="1">
    <citation type="submission" date="2016-10" db="EMBL/GenBank/DDBJ databases">
        <authorList>
            <person name="de Groot N.N."/>
        </authorList>
    </citation>
    <scope>NUCLEOTIDE SEQUENCE [LARGE SCALE GENOMIC DNA]</scope>
    <source>
        <strain evidence="2 3">CGMCC 1.12333</strain>
    </source>
</reference>
<dbReference type="AlphaFoldDB" id="A0A1I7GF02"/>
<organism evidence="2 3">
    <name type="scientific">Pustulibacterium marinum</name>
    <dbReference type="NCBI Taxonomy" id="1224947"/>
    <lineage>
        <taxon>Bacteria</taxon>
        <taxon>Pseudomonadati</taxon>
        <taxon>Bacteroidota</taxon>
        <taxon>Flavobacteriia</taxon>
        <taxon>Flavobacteriales</taxon>
        <taxon>Flavobacteriaceae</taxon>
        <taxon>Pustulibacterium</taxon>
    </lineage>
</organism>
<gene>
    <name evidence="2" type="ORF">SAMN05216480_104164</name>
</gene>
<dbReference type="Proteomes" id="UP000199138">
    <property type="component" value="Unassembled WGS sequence"/>
</dbReference>
<accession>A0A1I7GF02</accession>
<keyword evidence="1" id="KW-0472">Membrane</keyword>
<keyword evidence="1" id="KW-0812">Transmembrane</keyword>
<feature type="transmembrane region" description="Helical" evidence="1">
    <location>
        <begin position="36"/>
        <end position="56"/>
    </location>
</feature>
<dbReference type="RefSeq" id="WP_093024624.1">
    <property type="nucleotide sequence ID" value="NZ_FPBK01000004.1"/>
</dbReference>
<evidence type="ECO:0000313" key="3">
    <source>
        <dbReference type="Proteomes" id="UP000199138"/>
    </source>
</evidence>
<proteinExistence type="predicted"/>